<accession>A0A5D9C498</accession>
<protein>
    <recommendedName>
        <fullName evidence="4">Bacteriophage tail tape measure N-terminal domain-containing protein</fullName>
    </recommendedName>
</protein>
<keyword evidence="3" id="KW-1185">Reference proteome</keyword>
<dbReference type="Proteomes" id="UP000322077">
    <property type="component" value="Unassembled WGS sequence"/>
</dbReference>
<organism evidence="2 3">
    <name type="scientific">Sphingomonas montanisoli</name>
    <dbReference type="NCBI Taxonomy" id="2606412"/>
    <lineage>
        <taxon>Bacteria</taxon>
        <taxon>Pseudomonadati</taxon>
        <taxon>Pseudomonadota</taxon>
        <taxon>Alphaproteobacteria</taxon>
        <taxon>Sphingomonadales</taxon>
        <taxon>Sphingomonadaceae</taxon>
        <taxon>Sphingomonas</taxon>
    </lineage>
</organism>
<reference evidence="2 3" key="1">
    <citation type="submission" date="2019-08" db="EMBL/GenBank/DDBJ databases">
        <authorList>
            <person name="Wang G."/>
            <person name="Xu Z."/>
        </authorList>
    </citation>
    <scope>NUCLEOTIDE SEQUENCE [LARGE SCALE GENOMIC DNA]</scope>
    <source>
        <strain evidence="2 3">ZX</strain>
    </source>
</reference>
<gene>
    <name evidence="2" type="ORF">FYJ91_16440</name>
</gene>
<comment type="caution">
    <text evidence="2">The sequence shown here is derived from an EMBL/GenBank/DDBJ whole genome shotgun (WGS) entry which is preliminary data.</text>
</comment>
<dbReference type="EMBL" id="VTOU01000003">
    <property type="protein sequence ID" value="TZG26509.1"/>
    <property type="molecule type" value="Genomic_DNA"/>
</dbReference>
<name>A0A5D9C498_9SPHN</name>
<dbReference type="RefSeq" id="WP_149523311.1">
    <property type="nucleotide sequence ID" value="NZ_VTOU01000003.1"/>
</dbReference>
<evidence type="ECO:0000313" key="2">
    <source>
        <dbReference type="EMBL" id="TZG26509.1"/>
    </source>
</evidence>
<sequence length="730" mass="76375">MASLIGALRVTLGLDTAAFDAGAAKAEDRAYRMGEKIGGSIRKAATTAGKLTGVFAALGTAGLTVAAKGALDYADAIVDLADRTGATTKIIQEFRYAAQLSGSDVATADAAMEKFTKTLGLAQQGSKAQADLFKMLGVTSTDFETAFMQTLDGLERLPTVQQRNAVALQLFGKSAGSLTMLLGQGSREFDNFAQKAKDLGIVLDEDVLRNAGKVNDELDTLKMIINAQFAGVIADNADSIYSLASALATLTGNLLKFWQQDPRQAMEIAGALTGAAAGGVLAGPIGALVGGGLGFAGGAYIGSKMEAANKNRPKGAAGGRGRGGVLPPAEADVAKASRERARAASDALRREKQFASDLTRAQAEELRAKADLTADSWERRAIEQQMINADRVAARDEIDRNDDYSAAQKERLKLLVDSVADLRSQKLDQEEAAEIAKNALDRRVAANDNDTDMLQAQSDLARTMGERRDLELRLLDKQFETERLMQEAIIASEDRNATDKQIARERLKALDMLQGAARTSVMRDTAGPLAAYFDAMPRSAAEISEAYEGLAADGLGAVVDGFADASVGARKFGDVVEQVASDVQRSLLKMAIQKGVQSLFGRALGTLFGGSGGAASAESFLGAALGGGGDVDGLDAFELSGARAKGGSVLGGRSYVVGELGPEIFTPSSSGNVIANDDIDGARGGIVIHQTFAPNLAGSAVDRAELGRFAVMVKQDTIATFRDLKARGKA</sequence>
<feature type="region of interest" description="Disordered" evidence="1">
    <location>
        <begin position="309"/>
        <end position="328"/>
    </location>
</feature>
<proteinExistence type="predicted"/>
<evidence type="ECO:0008006" key="4">
    <source>
        <dbReference type="Google" id="ProtNLM"/>
    </source>
</evidence>
<evidence type="ECO:0000313" key="3">
    <source>
        <dbReference type="Proteomes" id="UP000322077"/>
    </source>
</evidence>
<evidence type="ECO:0000256" key="1">
    <source>
        <dbReference type="SAM" id="MobiDB-lite"/>
    </source>
</evidence>
<dbReference type="AlphaFoldDB" id="A0A5D9C498"/>